<dbReference type="EMBL" id="JXKH01000001">
    <property type="protein sequence ID" value="OJG20135.1"/>
    <property type="molecule type" value="Genomic_DNA"/>
</dbReference>
<evidence type="ECO:0000313" key="3">
    <source>
        <dbReference type="Proteomes" id="UP000181884"/>
    </source>
</evidence>
<name>A0A1L8RKA6_9ENTE</name>
<evidence type="ECO:0000259" key="1">
    <source>
        <dbReference type="Pfam" id="PF01248"/>
    </source>
</evidence>
<keyword evidence="2" id="KW-0687">Ribonucleoprotein</keyword>
<dbReference type="Pfam" id="PF01248">
    <property type="entry name" value="Ribosomal_L7Ae"/>
    <property type="match status" value="1"/>
</dbReference>
<dbReference type="SUPFAM" id="SSF55315">
    <property type="entry name" value="L30e-like"/>
    <property type="match status" value="1"/>
</dbReference>
<dbReference type="InterPro" id="IPR004038">
    <property type="entry name" value="Ribosomal_eL8/eL30/eS12/Gad45"/>
</dbReference>
<keyword evidence="2" id="KW-0689">Ribosomal protein</keyword>
<protein>
    <submittedName>
        <fullName evidence="2">50S ribosomal protein L7A</fullName>
    </submittedName>
</protein>
<reference evidence="2 3" key="1">
    <citation type="submission" date="2014-12" db="EMBL/GenBank/DDBJ databases">
        <title>Draft genome sequences of 29 type strains of Enterococci.</title>
        <authorList>
            <person name="Zhong Z."/>
            <person name="Sun Z."/>
            <person name="Liu W."/>
            <person name="Zhang W."/>
            <person name="Zhang H."/>
        </authorList>
    </citation>
    <scope>NUCLEOTIDE SEQUENCE [LARGE SCALE GENOMIC DNA]</scope>
    <source>
        <strain evidence="2 3">DSM 17029</strain>
    </source>
</reference>
<dbReference type="STRING" id="214095.RU97_GL000368"/>
<gene>
    <name evidence="2" type="ORF">RU97_GL000368</name>
</gene>
<keyword evidence="3" id="KW-1185">Reference proteome</keyword>
<comment type="caution">
    <text evidence="2">The sequence shown here is derived from an EMBL/GenBank/DDBJ whole genome shotgun (WGS) entry which is preliminary data.</text>
</comment>
<evidence type="ECO:0000313" key="2">
    <source>
        <dbReference type="EMBL" id="OJG20135.1"/>
    </source>
</evidence>
<dbReference type="Gene3D" id="3.30.1330.30">
    <property type="match status" value="1"/>
</dbReference>
<sequence length="87" mass="9702">MRAGQLITGEELTVQAIRNGKCRLAFVAADASENTRKKIQDKCSYYNVPCRINVTQMELSQAIGRPRMVVGVMEAGFAKKLQELIKD</sequence>
<dbReference type="AlphaFoldDB" id="A0A1L8RKA6"/>
<proteinExistence type="predicted"/>
<dbReference type="InterPro" id="IPR029064">
    <property type="entry name" value="Ribosomal_eL30-like_sf"/>
</dbReference>
<feature type="domain" description="Ribosomal protein eL8/eL30/eS12/Gadd45" evidence="1">
    <location>
        <begin position="1"/>
        <end position="73"/>
    </location>
</feature>
<accession>A0A1L8RKA6</accession>
<dbReference type="Proteomes" id="UP000181884">
    <property type="component" value="Unassembled WGS sequence"/>
</dbReference>
<organism evidence="2 3">
    <name type="scientific">Enterococcus canis</name>
    <dbReference type="NCBI Taxonomy" id="214095"/>
    <lineage>
        <taxon>Bacteria</taxon>
        <taxon>Bacillati</taxon>
        <taxon>Bacillota</taxon>
        <taxon>Bacilli</taxon>
        <taxon>Lactobacillales</taxon>
        <taxon>Enterococcaceae</taxon>
        <taxon>Enterococcus</taxon>
    </lineage>
</organism>
<dbReference type="GO" id="GO:0005840">
    <property type="term" value="C:ribosome"/>
    <property type="evidence" value="ECO:0007669"/>
    <property type="project" value="UniProtKB-KW"/>
</dbReference>